<dbReference type="AlphaFoldDB" id="K1QZL5"/>
<name>K1QZL5_MAGGI</name>
<dbReference type="InParanoid" id="K1QZL5"/>
<organism evidence="7">
    <name type="scientific">Magallana gigas</name>
    <name type="common">Pacific oyster</name>
    <name type="synonym">Crassostrea gigas</name>
    <dbReference type="NCBI Taxonomy" id="29159"/>
    <lineage>
        <taxon>Eukaryota</taxon>
        <taxon>Metazoa</taxon>
        <taxon>Spiralia</taxon>
        <taxon>Lophotrochozoa</taxon>
        <taxon>Mollusca</taxon>
        <taxon>Bivalvia</taxon>
        <taxon>Autobranchia</taxon>
        <taxon>Pteriomorphia</taxon>
        <taxon>Ostreida</taxon>
        <taxon>Ostreoidea</taxon>
        <taxon>Ostreidae</taxon>
        <taxon>Magallana</taxon>
    </lineage>
</organism>
<feature type="domain" description="Polycystin" evidence="6">
    <location>
        <begin position="468"/>
        <end position="605"/>
    </location>
</feature>
<evidence type="ECO:0000256" key="3">
    <source>
        <dbReference type="ARBA" id="ARBA00022692"/>
    </source>
</evidence>
<dbReference type="GO" id="GO:0050982">
    <property type="term" value="P:detection of mechanical stimulus"/>
    <property type="evidence" value="ECO:0007669"/>
    <property type="project" value="TreeGrafter"/>
</dbReference>
<comment type="subcellular location">
    <subcellularLocation>
        <location evidence="1">Membrane</location>
        <topology evidence="1">Multi-pass membrane protein</topology>
    </subcellularLocation>
</comment>
<dbReference type="EMBL" id="JH819096">
    <property type="protein sequence ID" value="EKC36604.1"/>
    <property type="molecule type" value="Genomic_DNA"/>
</dbReference>
<proteinExistence type="inferred from homology"/>
<dbReference type="PANTHER" id="PTHR10877">
    <property type="entry name" value="POLYCYSTIN FAMILY MEMBER"/>
    <property type="match status" value="1"/>
</dbReference>
<evidence type="ECO:0000256" key="1">
    <source>
        <dbReference type="ARBA" id="ARBA00004141"/>
    </source>
</evidence>
<dbReference type="GO" id="GO:0005262">
    <property type="term" value="F:calcium channel activity"/>
    <property type="evidence" value="ECO:0007669"/>
    <property type="project" value="TreeGrafter"/>
</dbReference>
<keyword evidence="4" id="KW-1133">Transmembrane helix</keyword>
<evidence type="ECO:0000256" key="5">
    <source>
        <dbReference type="ARBA" id="ARBA00023136"/>
    </source>
</evidence>
<comment type="similarity">
    <text evidence="2">Belongs to the polycystin family.</text>
</comment>
<dbReference type="InterPro" id="IPR051223">
    <property type="entry name" value="Polycystin"/>
</dbReference>
<sequence length="1042" mass="120575">MKPEVAIALVFLGLYGMLKMITELEEYNGTHYDNIQARVDTAKVMRIMHEHIHWDYELTRTVYPILLDTAEDNVIDITSVMVMTDVEEGQMNTFDLQDTISFTILKSKGKDLPFHYQTQYGSVTLPYYETFQDKNKNKMLAFCSPYGFVNNKDAVDSGVLKVFVTDKNGKRIELRDKDDPVDMTLDMTKRLWTLMALLFLSMVASAMWFNQEPDPEEQDKETASTLRTVEVGPFKLSYKQLFVGFMSSLITLIPSIVIVAIFKNRRLKPTYRNGKDIEKGSTDDTKKNKKLLPWWSLFIAYSLIGICVATGGFFTFLYSLEFGSDKTNDWLLSFVFGTVLGVFVLEPVKVILFAILIACCLQRLSGKLTDVGDVYKRKKEDDNVEADEYEMKFYYYPCPSTKIDNRKAQLKKKRFKLDNELADHLKSGLLCVLYVILLAMICSHNVTTDACRQNNAMSLSINDSFLANTTDDIWTWLFEYYIPGTWTKFYGNGDLRTAYEQRFTYDQYNYRMSKIQLRQVRSYGNCSAPKEVQNVVTRCTNDYDMETQSTENFCPGWVKFNDSCFDENELIDYSFHYKSPEEVKALSYFGHYAHYGGGGYQMQLGPKLSIVLQHAQVVVSLFAFSVSIIGINVFIGILTWNFYYIKLLQTEENVEPTVTRFNQDLNDHFWWRVDKVIRKLVLPSLQSDPKNPLYRRVEQKIDSLHEKFKDIAREEIEWTFYASTMMFMCKKKYTRRVLGCSITALSNSIQYRFFDQHTKSTKIILYLPFVKPEDAPEIVCTQVPAPYYLFSGIQIPHGASAKPVVGSDIMQFSSNNMGSWQMKLLRENESLGVFSCRFPTLPTHCFLVQQESVKLDIGELQQFPDLERHRLIKPENTIRLHTDKRINISFSANSIQENGDIIFMNTDGFLCEGGFASMEGKFVNEITKLSENVVFRRQWKDLAEKCSVNLTSKFEEYYNPFFISVENRKYVFNLDRCSFRRIIRVPITDQEKCLAVLSTWMKGLTTLTGVTSLVSLLREYNLPYLPGIYIKCFISEVPIICI</sequence>
<dbReference type="InterPro" id="IPR046791">
    <property type="entry name" value="Polycystin_dom"/>
</dbReference>
<evidence type="ECO:0000313" key="7">
    <source>
        <dbReference type="EMBL" id="EKC36604.1"/>
    </source>
</evidence>
<dbReference type="HOGENOM" id="CLU_292439_0_0_1"/>
<keyword evidence="3" id="KW-0812">Transmembrane</keyword>
<dbReference type="Pfam" id="PF20519">
    <property type="entry name" value="Polycystin_dom"/>
    <property type="match status" value="1"/>
</dbReference>
<accession>K1QZL5</accession>
<protein>
    <submittedName>
        <fullName evidence="7">Polycystic kidney disease protein 1-like 2</fullName>
    </submittedName>
</protein>
<dbReference type="GO" id="GO:0016020">
    <property type="term" value="C:membrane"/>
    <property type="evidence" value="ECO:0007669"/>
    <property type="project" value="UniProtKB-SubCell"/>
</dbReference>
<reference evidence="7" key="1">
    <citation type="journal article" date="2012" name="Nature">
        <title>The oyster genome reveals stress adaptation and complexity of shell formation.</title>
        <authorList>
            <person name="Zhang G."/>
            <person name="Fang X."/>
            <person name="Guo X."/>
            <person name="Li L."/>
            <person name="Luo R."/>
            <person name="Xu F."/>
            <person name="Yang P."/>
            <person name="Zhang L."/>
            <person name="Wang X."/>
            <person name="Qi H."/>
            <person name="Xiong Z."/>
            <person name="Que H."/>
            <person name="Xie Y."/>
            <person name="Holland P.W."/>
            <person name="Paps J."/>
            <person name="Zhu Y."/>
            <person name="Wu F."/>
            <person name="Chen Y."/>
            <person name="Wang J."/>
            <person name="Peng C."/>
            <person name="Meng J."/>
            <person name="Yang L."/>
            <person name="Liu J."/>
            <person name="Wen B."/>
            <person name="Zhang N."/>
            <person name="Huang Z."/>
            <person name="Zhu Q."/>
            <person name="Feng Y."/>
            <person name="Mount A."/>
            <person name="Hedgecock D."/>
            <person name="Xu Z."/>
            <person name="Liu Y."/>
            <person name="Domazet-Loso T."/>
            <person name="Du Y."/>
            <person name="Sun X."/>
            <person name="Zhang S."/>
            <person name="Liu B."/>
            <person name="Cheng P."/>
            <person name="Jiang X."/>
            <person name="Li J."/>
            <person name="Fan D."/>
            <person name="Wang W."/>
            <person name="Fu W."/>
            <person name="Wang T."/>
            <person name="Wang B."/>
            <person name="Zhang J."/>
            <person name="Peng Z."/>
            <person name="Li Y."/>
            <person name="Li N."/>
            <person name="Wang J."/>
            <person name="Chen M."/>
            <person name="He Y."/>
            <person name="Tan F."/>
            <person name="Song X."/>
            <person name="Zheng Q."/>
            <person name="Huang R."/>
            <person name="Yang H."/>
            <person name="Du X."/>
            <person name="Chen L."/>
            <person name="Yang M."/>
            <person name="Gaffney P.M."/>
            <person name="Wang S."/>
            <person name="Luo L."/>
            <person name="She Z."/>
            <person name="Ming Y."/>
            <person name="Huang W."/>
            <person name="Zhang S."/>
            <person name="Huang B."/>
            <person name="Zhang Y."/>
            <person name="Qu T."/>
            <person name="Ni P."/>
            <person name="Miao G."/>
            <person name="Wang J."/>
            <person name="Wang Q."/>
            <person name="Steinberg C.E."/>
            <person name="Wang H."/>
            <person name="Li N."/>
            <person name="Qian L."/>
            <person name="Zhang G."/>
            <person name="Li Y."/>
            <person name="Yang H."/>
            <person name="Liu X."/>
            <person name="Wang J."/>
            <person name="Yin Y."/>
            <person name="Wang J."/>
        </authorList>
    </citation>
    <scope>NUCLEOTIDE SEQUENCE [LARGE SCALE GENOMIC DNA]</scope>
    <source>
        <strain evidence="7">05x7-T-G4-1.051#20</strain>
    </source>
</reference>
<dbReference type="PANTHER" id="PTHR10877:SF194">
    <property type="entry name" value="LOCATION OF VULVA DEFECTIVE 1"/>
    <property type="match status" value="1"/>
</dbReference>
<gene>
    <name evidence="7" type="ORF">CGI_10013587</name>
</gene>
<evidence type="ECO:0000256" key="2">
    <source>
        <dbReference type="ARBA" id="ARBA00007200"/>
    </source>
</evidence>
<keyword evidence="5" id="KW-0472">Membrane</keyword>
<evidence type="ECO:0000256" key="4">
    <source>
        <dbReference type="ARBA" id="ARBA00022989"/>
    </source>
</evidence>
<evidence type="ECO:0000259" key="6">
    <source>
        <dbReference type="Pfam" id="PF20519"/>
    </source>
</evidence>